<dbReference type="EMBL" id="JACHHQ010000005">
    <property type="protein sequence ID" value="MBB5200758.1"/>
    <property type="molecule type" value="Genomic_DNA"/>
</dbReference>
<name>A0A840RUM2_9BURK</name>
<dbReference type="Proteomes" id="UP000571084">
    <property type="component" value="Unassembled WGS sequence"/>
</dbReference>
<evidence type="ECO:0000313" key="2">
    <source>
        <dbReference type="Proteomes" id="UP000571084"/>
    </source>
</evidence>
<proteinExistence type="predicted"/>
<comment type="caution">
    <text evidence="1">The sequence shown here is derived from an EMBL/GenBank/DDBJ whole genome shotgun (WGS) entry which is preliminary data.</text>
</comment>
<organism evidence="1 2">
    <name type="scientific">Glaciimonas immobilis</name>
    <dbReference type="NCBI Taxonomy" id="728004"/>
    <lineage>
        <taxon>Bacteria</taxon>
        <taxon>Pseudomonadati</taxon>
        <taxon>Pseudomonadota</taxon>
        <taxon>Betaproteobacteria</taxon>
        <taxon>Burkholderiales</taxon>
        <taxon>Oxalobacteraceae</taxon>
        <taxon>Glaciimonas</taxon>
    </lineage>
</organism>
<gene>
    <name evidence="1" type="ORF">HNR39_002600</name>
</gene>
<dbReference type="AlphaFoldDB" id="A0A840RUM2"/>
<keyword evidence="2" id="KW-1185">Reference proteome</keyword>
<accession>A0A840RUM2</accession>
<reference evidence="1 2" key="1">
    <citation type="submission" date="2020-08" db="EMBL/GenBank/DDBJ databases">
        <title>Genomic Encyclopedia of Type Strains, Phase IV (KMG-IV): sequencing the most valuable type-strain genomes for metagenomic binning, comparative biology and taxonomic classification.</title>
        <authorList>
            <person name="Goeker M."/>
        </authorList>
    </citation>
    <scope>NUCLEOTIDE SEQUENCE [LARGE SCALE GENOMIC DNA]</scope>
    <source>
        <strain evidence="1 2">DSM 23240</strain>
    </source>
</reference>
<sequence>MTAIVSLPLTNQLTNGTTNDASQVMADLNQIANNVNSYAAPLDSPTFINTPRAPTQASGDSTTLLATTAFVIGQAGTALPTMDGAAAVGSSNLYAHQDHVHPSDTSRQAALGYAPVNRAGDLVSGTLTVAIDGQVGYTTAALRAVTASPSAGNAIVSLTTSGDEGVSITKVRGAIGLSIFNGSNALDPLSVAQASLSTHALTLGQANSLYVTPAQIIASGSIGSYAISSNYSGAPGLSGTWQSRGYAYDYGSGTDGNPYTEHTLFQRIA</sequence>
<dbReference type="RefSeq" id="WP_168055580.1">
    <property type="nucleotide sequence ID" value="NZ_JAAOZT010000007.1"/>
</dbReference>
<protein>
    <submittedName>
        <fullName evidence="1">Uncharacterized protein</fullName>
    </submittedName>
</protein>
<evidence type="ECO:0000313" key="1">
    <source>
        <dbReference type="EMBL" id="MBB5200758.1"/>
    </source>
</evidence>